<evidence type="ECO:0000313" key="4">
    <source>
        <dbReference type="Proteomes" id="UP000039865"/>
    </source>
</evidence>
<evidence type="ECO:0000313" key="3">
    <source>
        <dbReference type="EMBL" id="CDW75049.1"/>
    </source>
</evidence>
<dbReference type="Proteomes" id="UP000039865">
    <property type="component" value="Unassembled WGS sequence"/>
</dbReference>
<dbReference type="InterPro" id="IPR000863">
    <property type="entry name" value="Sulfotransferase_dom"/>
</dbReference>
<dbReference type="InParanoid" id="A0A078A2P1"/>
<dbReference type="InterPro" id="IPR027417">
    <property type="entry name" value="P-loop_NTPase"/>
</dbReference>
<dbReference type="InterPro" id="IPR051589">
    <property type="entry name" value="Sialate-O-sulfotransferase"/>
</dbReference>
<evidence type="ECO:0000256" key="1">
    <source>
        <dbReference type="ARBA" id="ARBA00010236"/>
    </source>
</evidence>
<dbReference type="PANTHER" id="PTHR45964">
    <property type="entry name" value="WSCD FAMILY MEMBER CG9164"/>
    <property type="match status" value="1"/>
</dbReference>
<dbReference type="GO" id="GO:0008146">
    <property type="term" value="F:sulfotransferase activity"/>
    <property type="evidence" value="ECO:0007669"/>
    <property type="project" value="InterPro"/>
</dbReference>
<dbReference type="EMBL" id="CCKQ01003911">
    <property type="protein sequence ID" value="CDW75049.1"/>
    <property type="molecule type" value="Genomic_DNA"/>
</dbReference>
<proteinExistence type="inferred from homology"/>
<gene>
    <name evidence="3" type="primary">Contig1851.g2001</name>
    <name evidence="3" type="ORF">STYLEM_4035</name>
</gene>
<comment type="similarity">
    <text evidence="1">Belongs to the WSCD family.</text>
</comment>
<dbReference type="SUPFAM" id="SSF52540">
    <property type="entry name" value="P-loop containing nucleoside triphosphate hydrolases"/>
    <property type="match status" value="1"/>
</dbReference>
<dbReference type="PANTHER" id="PTHR45964:SF5">
    <property type="entry name" value="WSCD FAMILY MEMBER CG9164"/>
    <property type="match status" value="1"/>
</dbReference>
<feature type="domain" description="Sulfotransferase" evidence="2">
    <location>
        <begin position="16"/>
        <end position="233"/>
    </location>
</feature>
<keyword evidence="4" id="KW-1185">Reference proteome</keyword>
<dbReference type="Pfam" id="PF00685">
    <property type="entry name" value="Sulfotransfer_1"/>
    <property type="match status" value="1"/>
</dbReference>
<dbReference type="AlphaFoldDB" id="A0A078A2P1"/>
<organism evidence="3 4">
    <name type="scientific">Stylonychia lemnae</name>
    <name type="common">Ciliate</name>
    <dbReference type="NCBI Taxonomy" id="5949"/>
    <lineage>
        <taxon>Eukaryota</taxon>
        <taxon>Sar</taxon>
        <taxon>Alveolata</taxon>
        <taxon>Ciliophora</taxon>
        <taxon>Intramacronucleata</taxon>
        <taxon>Spirotrichea</taxon>
        <taxon>Stichotrichia</taxon>
        <taxon>Sporadotrichida</taxon>
        <taxon>Oxytrichidae</taxon>
        <taxon>Stylonychinae</taxon>
        <taxon>Stylonychia</taxon>
    </lineage>
</organism>
<name>A0A078A2P1_STYLE</name>
<dbReference type="Gene3D" id="3.40.50.300">
    <property type="entry name" value="P-loop containing nucleotide triphosphate hydrolases"/>
    <property type="match status" value="1"/>
</dbReference>
<accession>A0A078A2P1</accession>
<sequence>MLEGAPMFLDNESLKNRVLLATFPRTGNSFLRQYFEQITNIVTGSDMDFSLTQEVGLNGFKGEAYIDDRVWIQKTHHPMDTYHIGQSKGNRLISTIRNPLDTVVSCYELFCTDLQSYCFPDQYYEEKRDHFWKFAQSNLIAYLQHTKSLIKECQDEGVQLYFIRYEDLLENPSKTLHYLFKFLINVDDIEGTLLQSRIEKAITKMNNGQQAIYKVQKKGINKHRQKFTQEMIDWISKELHWFNHFFGYTKIKSKVENCFDIFQYEEEDCSSEIHLQFLDHNKMAIQQSQGQDFDKWFTTYRPEHIIDYIIEFQGFIGLP</sequence>
<dbReference type="OrthoDB" id="5985073at2759"/>
<evidence type="ECO:0000259" key="2">
    <source>
        <dbReference type="Pfam" id="PF00685"/>
    </source>
</evidence>
<protein>
    <submittedName>
        <fullName evidence="3">Fbox domain containing protein</fullName>
    </submittedName>
</protein>
<reference evidence="3 4" key="1">
    <citation type="submission" date="2014-06" db="EMBL/GenBank/DDBJ databases">
        <authorList>
            <person name="Swart Estienne"/>
        </authorList>
    </citation>
    <scope>NUCLEOTIDE SEQUENCE [LARGE SCALE GENOMIC DNA]</scope>
    <source>
        <strain evidence="3 4">130c</strain>
    </source>
</reference>